<organism evidence="2 3">
    <name type="scientific">Eleusine coracana subsp. coracana</name>
    <dbReference type="NCBI Taxonomy" id="191504"/>
    <lineage>
        <taxon>Eukaryota</taxon>
        <taxon>Viridiplantae</taxon>
        <taxon>Streptophyta</taxon>
        <taxon>Embryophyta</taxon>
        <taxon>Tracheophyta</taxon>
        <taxon>Spermatophyta</taxon>
        <taxon>Magnoliopsida</taxon>
        <taxon>Liliopsida</taxon>
        <taxon>Poales</taxon>
        <taxon>Poaceae</taxon>
        <taxon>PACMAD clade</taxon>
        <taxon>Chloridoideae</taxon>
        <taxon>Cynodonteae</taxon>
        <taxon>Eleusininae</taxon>
        <taxon>Eleusine</taxon>
    </lineage>
</organism>
<evidence type="ECO:0000313" key="2">
    <source>
        <dbReference type="EMBL" id="GJN01911.1"/>
    </source>
</evidence>
<protein>
    <submittedName>
        <fullName evidence="2">Uncharacterized protein</fullName>
    </submittedName>
</protein>
<evidence type="ECO:0000256" key="1">
    <source>
        <dbReference type="SAM" id="MobiDB-lite"/>
    </source>
</evidence>
<evidence type="ECO:0000313" key="3">
    <source>
        <dbReference type="Proteomes" id="UP001054889"/>
    </source>
</evidence>
<accession>A0AAV5CV13</accession>
<reference evidence="2" key="2">
    <citation type="submission" date="2021-12" db="EMBL/GenBank/DDBJ databases">
        <title>Resequencing data analysis of finger millet.</title>
        <authorList>
            <person name="Hatakeyama M."/>
            <person name="Aluri S."/>
            <person name="Balachadran M.T."/>
            <person name="Sivarajan S.R."/>
            <person name="Poveda L."/>
            <person name="Shimizu-Inatsugi R."/>
            <person name="Schlapbach R."/>
            <person name="Sreeman S.M."/>
            <person name="Shimizu K.K."/>
        </authorList>
    </citation>
    <scope>NUCLEOTIDE SEQUENCE</scope>
</reference>
<dbReference type="EMBL" id="BQKI01000009">
    <property type="protein sequence ID" value="GJN01911.1"/>
    <property type="molecule type" value="Genomic_DNA"/>
</dbReference>
<feature type="region of interest" description="Disordered" evidence="1">
    <location>
        <begin position="1"/>
        <end position="31"/>
    </location>
</feature>
<name>A0AAV5CV13_ELECO</name>
<proteinExistence type="predicted"/>
<dbReference type="AlphaFoldDB" id="A0AAV5CV13"/>
<keyword evidence="3" id="KW-1185">Reference proteome</keyword>
<reference evidence="2" key="1">
    <citation type="journal article" date="2018" name="DNA Res.">
        <title>Multiple hybrid de novo genome assembly of finger millet, an orphan allotetraploid crop.</title>
        <authorList>
            <person name="Hatakeyama M."/>
            <person name="Aluri S."/>
            <person name="Balachadran M.T."/>
            <person name="Sivarajan S.R."/>
            <person name="Patrignani A."/>
            <person name="Gruter S."/>
            <person name="Poveda L."/>
            <person name="Shimizu-Inatsugi R."/>
            <person name="Baeten J."/>
            <person name="Francoijs K.J."/>
            <person name="Nataraja K.N."/>
            <person name="Reddy Y.A.N."/>
            <person name="Phadnis S."/>
            <person name="Ravikumar R.L."/>
            <person name="Schlapbach R."/>
            <person name="Sreeman S.M."/>
            <person name="Shimizu K.K."/>
        </authorList>
    </citation>
    <scope>NUCLEOTIDE SEQUENCE</scope>
</reference>
<feature type="compositionally biased region" description="Gly residues" evidence="1">
    <location>
        <begin position="13"/>
        <end position="25"/>
    </location>
</feature>
<sequence length="122" mass="12690">MVHATGSTAQGRRSGGSLRGTGAGCSDGARSGRHAIGGGWHGVVAVCLRDVVRASRLLRRRTRRATVHHATRHASGWCAGQEQDARTSVAKREQLAAVPAACAAARLYGLARQARKAGGGRK</sequence>
<dbReference type="Proteomes" id="UP001054889">
    <property type="component" value="Unassembled WGS sequence"/>
</dbReference>
<feature type="compositionally biased region" description="Polar residues" evidence="1">
    <location>
        <begin position="1"/>
        <end position="10"/>
    </location>
</feature>
<gene>
    <name evidence="2" type="primary">ga19215</name>
    <name evidence="2" type="ORF">PR202_ga19215</name>
</gene>
<comment type="caution">
    <text evidence="2">The sequence shown here is derived from an EMBL/GenBank/DDBJ whole genome shotgun (WGS) entry which is preliminary data.</text>
</comment>